<evidence type="ECO:0000313" key="8">
    <source>
        <dbReference type="Proteomes" id="UP000320239"/>
    </source>
</evidence>
<keyword evidence="8" id="KW-1185">Reference proteome</keyword>
<evidence type="ECO:0000313" key="7">
    <source>
        <dbReference type="EMBL" id="TWG24196.1"/>
    </source>
</evidence>
<feature type="transmembrane region" description="Helical" evidence="6">
    <location>
        <begin position="172"/>
        <end position="199"/>
    </location>
</feature>
<sequence length="422" mass="44741">MTVVEGTSAAPRSLWRNGDFLKFWSGETLSLVGTQVTTLALPLTAVIYFDTSAETVGWLRFLESAPYLFFALLFGVWVDRVRRKPVMMLANTVRMLVIAAVPLLASLDRLSVGLLLALTFVFGTFSVLFELSSMSFLPTLVKDPVLFAEANRKTLVSRSATDMAGPGLAGVLVGWLTAPMALIVDAVSYLASLITLLLIRTPEPPAPPAQERHLGRELVEGAKYVFGHRLLRPLALLAPITNLSMTCVQTLFLLYAVRAKGLDAAAVGLIMSCSAAGAMIGALISKWIMPRFRIGLVYGVALGVLYAGPLLLLAAHGPRPVTVALLGLSFAISYLGGGLSNVIQLTLRQTCTPARLMGRMTAVFRTLLFGGAALGGLAAGMIGGALALQTAMTVVVIGSAALVVPLALSPVLRLRHMPDVVS</sequence>
<feature type="transmembrane region" description="Helical" evidence="6">
    <location>
        <begin position="234"/>
        <end position="258"/>
    </location>
</feature>
<organism evidence="7 8">
    <name type="scientific">Actinoplanes teichomyceticus</name>
    <dbReference type="NCBI Taxonomy" id="1867"/>
    <lineage>
        <taxon>Bacteria</taxon>
        <taxon>Bacillati</taxon>
        <taxon>Actinomycetota</taxon>
        <taxon>Actinomycetes</taxon>
        <taxon>Micromonosporales</taxon>
        <taxon>Micromonosporaceae</taxon>
        <taxon>Actinoplanes</taxon>
    </lineage>
</organism>
<feature type="transmembrane region" description="Helical" evidence="6">
    <location>
        <begin position="388"/>
        <end position="408"/>
    </location>
</feature>
<dbReference type="InterPro" id="IPR036259">
    <property type="entry name" value="MFS_trans_sf"/>
</dbReference>
<feature type="transmembrane region" description="Helical" evidence="6">
    <location>
        <begin position="362"/>
        <end position="382"/>
    </location>
</feature>
<feature type="transmembrane region" description="Helical" evidence="6">
    <location>
        <begin position="321"/>
        <end position="342"/>
    </location>
</feature>
<evidence type="ECO:0000256" key="2">
    <source>
        <dbReference type="ARBA" id="ARBA00022475"/>
    </source>
</evidence>
<dbReference type="SUPFAM" id="SSF103473">
    <property type="entry name" value="MFS general substrate transporter"/>
    <property type="match status" value="1"/>
</dbReference>
<dbReference type="GO" id="GO:0022857">
    <property type="term" value="F:transmembrane transporter activity"/>
    <property type="evidence" value="ECO:0007669"/>
    <property type="project" value="InterPro"/>
</dbReference>
<dbReference type="Pfam" id="PF07690">
    <property type="entry name" value="MFS_1"/>
    <property type="match status" value="1"/>
</dbReference>
<keyword evidence="4 6" id="KW-1133">Transmembrane helix</keyword>
<keyword evidence="3 6" id="KW-0812">Transmembrane</keyword>
<comment type="subcellular location">
    <subcellularLocation>
        <location evidence="1">Cell membrane</location>
        <topology evidence="1">Multi-pass membrane protein</topology>
    </subcellularLocation>
</comment>
<dbReference type="PANTHER" id="PTHR23513">
    <property type="entry name" value="INTEGRAL MEMBRANE EFFLUX PROTEIN-RELATED"/>
    <property type="match status" value="1"/>
</dbReference>
<evidence type="ECO:0000256" key="1">
    <source>
        <dbReference type="ARBA" id="ARBA00004651"/>
    </source>
</evidence>
<dbReference type="Gene3D" id="1.20.1250.20">
    <property type="entry name" value="MFS general substrate transporter like domains"/>
    <property type="match status" value="1"/>
</dbReference>
<evidence type="ECO:0000256" key="4">
    <source>
        <dbReference type="ARBA" id="ARBA00022989"/>
    </source>
</evidence>
<proteinExistence type="predicted"/>
<dbReference type="Proteomes" id="UP000320239">
    <property type="component" value="Unassembled WGS sequence"/>
</dbReference>
<feature type="transmembrane region" description="Helical" evidence="6">
    <location>
        <begin position="86"/>
        <end position="105"/>
    </location>
</feature>
<dbReference type="GO" id="GO:0005886">
    <property type="term" value="C:plasma membrane"/>
    <property type="evidence" value="ECO:0007669"/>
    <property type="project" value="UniProtKB-SubCell"/>
</dbReference>
<dbReference type="OrthoDB" id="9815525at2"/>
<reference evidence="7 8" key="1">
    <citation type="submission" date="2019-06" db="EMBL/GenBank/DDBJ databases">
        <title>Sequencing the genomes of 1000 actinobacteria strains.</title>
        <authorList>
            <person name="Klenk H.-P."/>
        </authorList>
    </citation>
    <scope>NUCLEOTIDE SEQUENCE [LARGE SCALE GENOMIC DNA]</scope>
    <source>
        <strain evidence="7 8">DSM 43866</strain>
    </source>
</reference>
<feature type="transmembrane region" description="Helical" evidence="6">
    <location>
        <begin position="264"/>
        <end position="284"/>
    </location>
</feature>
<dbReference type="RefSeq" id="WP_122977353.1">
    <property type="nucleotide sequence ID" value="NZ_BOMX01000077.1"/>
</dbReference>
<feature type="transmembrane region" description="Helical" evidence="6">
    <location>
        <begin position="112"/>
        <end position="129"/>
    </location>
</feature>
<accession>A0A561WJY6</accession>
<comment type="caution">
    <text evidence="7">The sequence shown here is derived from an EMBL/GenBank/DDBJ whole genome shotgun (WGS) entry which is preliminary data.</text>
</comment>
<evidence type="ECO:0000256" key="3">
    <source>
        <dbReference type="ARBA" id="ARBA00022692"/>
    </source>
</evidence>
<dbReference type="EMBL" id="VIWY01000002">
    <property type="protein sequence ID" value="TWG24196.1"/>
    <property type="molecule type" value="Genomic_DNA"/>
</dbReference>
<keyword evidence="5 6" id="KW-0472">Membrane</keyword>
<dbReference type="InterPro" id="IPR011701">
    <property type="entry name" value="MFS"/>
</dbReference>
<feature type="transmembrane region" description="Helical" evidence="6">
    <location>
        <begin position="29"/>
        <end position="49"/>
    </location>
</feature>
<evidence type="ECO:0000256" key="6">
    <source>
        <dbReference type="SAM" id="Phobius"/>
    </source>
</evidence>
<dbReference type="CDD" id="cd06173">
    <property type="entry name" value="MFS_MefA_like"/>
    <property type="match status" value="1"/>
</dbReference>
<evidence type="ECO:0000256" key="5">
    <source>
        <dbReference type="ARBA" id="ARBA00023136"/>
    </source>
</evidence>
<protein>
    <submittedName>
        <fullName evidence="7">Putative MFS family arabinose efflux permease</fullName>
    </submittedName>
</protein>
<feature type="transmembrane region" description="Helical" evidence="6">
    <location>
        <begin position="61"/>
        <end position="80"/>
    </location>
</feature>
<keyword evidence="2" id="KW-1003">Cell membrane</keyword>
<name>A0A561WJY6_ACTTI</name>
<dbReference type="PANTHER" id="PTHR23513:SF6">
    <property type="entry name" value="MAJOR FACILITATOR SUPERFAMILY ASSOCIATED DOMAIN-CONTAINING PROTEIN"/>
    <property type="match status" value="1"/>
</dbReference>
<gene>
    <name evidence="7" type="ORF">FHX34_102749</name>
</gene>
<feature type="transmembrane region" description="Helical" evidence="6">
    <location>
        <begin position="296"/>
        <end position="315"/>
    </location>
</feature>
<dbReference type="AlphaFoldDB" id="A0A561WJY6"/>